<dbReference type="EMBL" id="WQMT02000003">
    <property type="protein sequence ID" value="KAG9224493.1"/>
    <property type="molecule type" value="Genomic_DNA"/>
</dbReference>
<proteinExistence type="predicted"/>
<sequence length="347" mass="37789">MATAIYTHQPPANYSFYHALAPHQSQYASSHLTSSPSSKKMHKESREASQQRELRERGYRLCDQCGAVENPAVARFRLCGGCMTTQYCSQDCQKAHWASHKAICQHTVSQQTSPSHHHSSAHPSQYSSSSYGGGYDNAHESGYGSEGYEETVKALRKYTSTHTALLGWAGFQALRLKKVPANIRHSVLVINLTQSSSHSNSHSSSTHNSHHHHQHNSTSYPSGRSDKNKRGGSKFAFHSTQILPLSSYLTDPLILADIARRSNRSRASGGVGCLIVVLRVLPPNVSGGIGMGMGVNGGVGMGGEGGGEINQVVPVEVDRVEGIQWAERADWEGVLREGLESGREFRV</sequence>
<name>A0ACB7J3R8_PLECO</name>
<organism evidence="1 2">
    <name type="scientific">Pleurotus cornucopiae</name>
    <name type="common">Cornucopia mushroom</name>
    <dbReference type="NCBI Taxonomy" id="5321"/>
    <lineage>
        <taxon>Eukaryota</taxon>
        <taxon>Fungi</taxon>
        <taxon>Dikarya</taxon>
        <taxon>Basidiomycota</taxon>
        <taxon>Agaricomycotina</taxon>
        <taxon>Agaricomycetes</taxon>
        <taxon>Agaricomycetidae</taxon>
        <taxon>Agaricales</taxon>
        <taxon>Pleurotineae</taxon>
        <taxon>Pleurotaceae</taxon>
        <taxon>Pleurotus</taxon>
    </lineage>
</organism>
<evidence type="ECO:0000313" key="2">
    <source>
        <dbReference type="Proteomes" id="UP000824881"/>
    </source>
</evidence>
<protein>
    <submittedName>
        <fullName evidence="1">Uncharacterized protein</fullName>
    </submittedName>
</protein>
<reference evidence="1 2" key="1">
    <citation type="journal article" date="2021" name="Appl. Environ. Microbiol.">
        <title>Genetic linkage and physical mapping for an oyster mushroom Pleurotus cornucopiae and QTL analysis for the trait cap color.</title>
        <authorList>
            <person name="Zhang Y."/>
            <person name="Gao W."/>
            <person name="Sonnenberg A."/>
            <person name="Chen Q."/>
            <person name="Zhang J."/>
            <person name="Huang C."/>
        </authorList>
    </citation>
    <scope>NUCLEOTIDE SEQUENCE [LARGE SCALE GENOMIC DNA]</scope>
    <source>
        <strain evidence="1">CCMSSC00406</strain>
    </source>
</reference>
<gene>
    <name evidence="1" type="ORF">CCMSSC00406_0002356</name>
</gene>
<evidence type="ECO:0000313" key="1">
    <source>
        <dbReference type="EMBL" id="KAG9224493.1"/>
    </source>
</evidence>
<accession>A0ACB7J3R8</accession>
<keyword evidence="2" id="KW-1185">Reference proteome</keyword>
<dbReference type="Proteomes" id="UP000824881">
    <property type="component" value="Unassembled WGS sequence"/>
</dbReference>
<comment type="caution">
    <text evidence="1">The sequence shown here is derived from an EMBL/GenBank/DDBJ whole genome shotgun (WGS) entry which is preliminary data.</text>
</comment>